<proteinExistence type="predicted"/>
<dbReference type="OrthoDB" id="9031885at2"/>
<sequence>MLVRCSPITINRITELRNTTACPHIMSRKNRGRTPLTKEMLLPMSASAVRKLSLENHLMLAVLKSGQGNKDAMVSLLRVLYMTWFLSERTEPVTDVATLLDVESSLETSIEAAAQGLGWQLSDEIVSAIEHVLLGFDRLISYAPKYRYQEAWDRLCRFVASERQSPLPDSQLGKV</sequence>
<evidence type="ECO:0000313" key="2">
    <source>
        <dbReference type="Proteomes" id="UP000494135"/>
    </source>
</evidence>
<evidence type="ECO:0000313" key="1">
    <source>
        <dbReference type="EMBL" id="CAB3762864.1"/>
    </source>
</evidence>
<accession>A0A6J5EB86</accession>
<gene>
    <name evidence="1" type="ORF">LMG29660_04595</name>
</gene>
<organism evidence="1 2">
    <name type="scientific">Burkholderia puraquae</name>
    <dbReference type="NCBI Taxonomy" id="1904757"/>
    <lineage>
        <taxon>Bacteria</taxon>
        <taxon>Pseudomonadati</taxon>
        <taxon>Pseudomonadota</taxon>
        <taxon>Betaproteobacteria</taxon>
        <taxon>Burkholderiales</taxon>
        <taxon>Burkholderiaceae</taxon>
        <taxon>Burkholderia</taxon>
        <taxon>Burkholderia cepacia complex</taxon>
    </lineage>
</organism>
<dbReference type="EMBL" id="CADIKG010000012">
    <property type="protein sequence ID" value="CAB3762864.1"/>
    <property type="molecule type" value="Genomic_DNA"/>
</dbReference>
<protein>
    <recommendedName>
        <fullName evidence="3">Fis family transcriptional regulator</fullName>
    </recommendedName>
</protein>
<name>A0A6J5EB86_9BURK</name>
<evidence type="ECO:0008006" key="3">
    <source>
        <dbReference type="Google" id="ProtNLM"/>
    </source>
</evidence>
<reference evidence="1 2" key="1">
    <citation type="submission" date="2020-04" db="EMBL/GenBank/DDBJ databases">
        <authorList>
            <person name="De Canck E."/>
        </authorList>
    </citation>
    <scope>NUCLEOTIDE SEQUENCE [LARGE SCALE GENOMIC DNA]</scope>
    <source>
        <strain evidence="1 2">LMG 29660</strain>
    </source>
</reference>
<dbReference type="RefSeq" id="WP_133059208.1">
    <property type="nucleotide sequence ID" value="NZ_CADIKG010000012.1"/>
</dbReference>
<dbReference type="Proteomes" id="UP000494135">
    <property type="component" value="Unassembled WGS sequence"/>
</dbReference>
<dbReference type="AlphaFoldDB" id="A0A6J5EB86"/>